<keyword evidence="1" id="KW-0472">Membrane</keyword>
<evidence type="ECO:0000313" key="3">
    <source>
        <dbReference type="Proteomes" id="UP000676409"/>
    </source>
</evidence>
<dbReference type="AlphaFoldDB" id="A0A975FZG2"/>
<keyword evidence="3" id="KW-1185">Reference proteome</keyword>
<keyword evidence="1" id="KW-0812">Transmembrane</keyword>
<dbReference type="RefSeq" id="WP_211938030.1">
    <property type="nucleotide sequence ID" value="NZ_CP073078.1"/>
</dbReference>
<feature type="transmembrane region" description="Helical" evidence="1">
    <location>
        <begin position="211"/>
        <end position="228"/>
    </location>
</feature>
<reference evidence="2" key="1">
    <citation type="submission" date="2021-04" db="EMBL/GenBank/DDBJ databases">
        <title>The complete genome sequence of Caulobacter sp. S6.</title>
        <authorList>
            <person name="Tang Y."/>
            <person name="Ouyang W."/>
            <person name="Liu Q."/>
            <person name="Huang B."/>
            <person name="Guo Z."/>
            <person name="Lei P."/>
        </authorList>
    </citation>
    <scope>NUCLEOTIDE SEQUENCE</scope>
    <source>
        <strain evidence="2">S6</strain>
    </source>
</reference>
<feature type="transmembrane region" description="Helical" evidence="1">
    <location>
        <begin position="122"/>
        <end position="151"/>
    </location>
</feature>
<protein>
    <recommendedName>
        <fullName evidence="4">Glycerophosphoryl diester phosphodiesterase membrane domain-containing protein</fullName>
    </recommendedName>
</protein>
<feature type="transmembrane region" description="Helical" evidence="1">
    <location>
        <begin position="273"/>
        <end position="296"/>
    </location>
</feature>
<feature type="transmembrane region" description="Helical" evidence="1">
    <location>
        <begin position="24"/>
        <end position="44"/>
    </location>
</feature>
<proteinExistence type="predicted"/>
<dbReference type="EMBL" id="CP073078">
    <property type="protein sequence ID" value="QUD87979.1"/>
    <property type="molecule type" value="Genomic_DNA"/>
</dbReference>
<organism evidence="2 3">
    <name type="scientific">Phenylobacterium montanum</name>
    <dbReference type="NCBI Taxonomy" id="2823693"/>
    <lineage>
        <taxon>Bacteria</taxon>
        <taxon>Pseudomonadati</taxon>
        <taxon>Pseudomonadota</taxon>
        <taxon>Alphaproteobacteria</taxon>
        <taxon>Caulobacterales</taxon>
        <taxon>Caulobacteraceae</taxon>
        <taxon>Phenylobacterium</taxon>
    </lineage>
</organism>
<gene>
    <name evidence="2" type="ORF">KCG34_23580</name>
</gene>
<feature type="transmembrane region" description="Helical" evidence="1">
    <location>
        <begin position="80"/>
        <end position="102"/>
    </location>
</feature>
<feature type="transmembrane region" description="Helical" evidence="1">
    <location>
        <begin position="163"/>
        <end position="183"/>
    </location>
</feature>
<sequence length="315" mass="32580">MSQVSIVSAGTAGAELVFKRPLAVLAWGLTFLVLYGLPAGLIWAGMLPNLMHMMAGGGRPPSPTDPALLAMTMQLQFANVLMLVGSFAARAVVYSAICRAVLEPEASRFGYVRFGMQEVWVGLVTIVGSILIGAAMLAGAIVIGIPTGIAAIALQKTATPGTWVLLIGAAVIALVAAVAWIGLRLSLAGPMSFAANQFRLFESWPLTRGKVWSLLGVGVVAVALMLVFELVFLLIAAIVGGGALFLAVAGGRFDPSSFGSNPAAVLQMFTPWLGLALAAGCFFIGAMSAVVVAPFARVYQLLTPTKADAQAAVFS</sequence>
<dbReference type="KEGG" id="caul:KCG34_23580"/>
<accession>A0A975FZG2</accession>
<evidence type="ECO:0000313" key="2">
    <source>
        <dbReference type="EMBL" id="QUD87979.1"/>
    </source>
</evidence>
<name>A0A975FZG2_9CAUL</name>
<dbReference type="Proteomes" id="UP000676409">
    <property type="component" value="Chromosome"/>
</dbReference>
<feature type="transmembrane region" description="Helical" evidence="1">
    <location>
        <begin position="233"/>
        <end position="253"/>
    </location>
</feature>
<evidence type="ECO:0000256" key="1">
    <source>
        <dbReference type="SAM" id="Phobius"/>
    </source>
</evidence>
<evidence type="ECO:0008006" key="4">
    <source>
        <dbReference type="Google" id="ProtNLM"/>
    </source>
</evidence>
<keyword evidence="1" id="KW-1133">Transmembrane helix</keyword>